<evidence type="ECO:0000313" key="3">
    <source>
        <dbReference type="Proteomes" id="UP001165584"/>
    </source>
</evidence>
<comment type="caution">
    <text evidence="2">The sequence shown here is derived from an EMBL/GenBank/DDBJ whole genome shotgun (WGS) entry which is preliminary data.</text>
</comment>
<feature type="compositionally biased region" description="Polar residues" evidence="1">
    <location>
        <begin position="16"/>
        <end position="28"/>
    </location>
</feature>
<reference evidence="2" key="1">
    <citation type="submission" date="2022-08" db="EMBL/GenBank/DDBJ databases">
        <authorList>
            <person name="Deng Y."/>
            <person name="Han X.-F."/>
            <person name="Zhang Y.-Q."/>
        </authorList>
    </citation>
    <scope>NUCLEOTIDE SEQUENCE</scope>
    <source>
        <strain evidence="2">CPCC 205763</strain>
    </source>
</reference>
<keyword evidence="3" id="KW-1185">Reference proteome</keyword>
<dbReference type="Proteomes" id="UP001165584">
    <property type="component" value="Unassembled WGS sequence"/>
</dbReference>
<dbReference type="RefSeq" id="WP_259508963.1">
    <property type="nucleotide sequence ID" value="NZ_JANLCM010000002.1"/>
</dbReference>
<dbReference type="EMBL" id="JANLCM010000002">
    <property type="protein sequence ID" value="MCS5719474.1"/>
    <property type="molecule type" value="Genomic_DNA"/>
</dbReference>
<protein>
    <submittedName>
        <fullName evidence="2">Uncharacterized protein</fullName>
    </submittedName>
</protein>
<proteinExistence type="predicted"/>
<organism evidence="2 3">
    <name type="scientific">Herbiconiux aconitum</name>
    <dbReference type="NCBI Taxonomy" id="2970913"/>
    <lineage>
        <taxon>Bacteria</taxon>
        <taxon>Bacillati</taxon>
        <taxon>Actinomycetota</taxon>
        <taxon>Actinomycetes</taxon>
        <taxon>Micrococcales</taxon>
        <taxon>Microbacteriaceae</taxon>
        <taxon>Herbiconiux</taxon>
    </lineage>
</organism>
<evidence type="ECO:0000313" key="2">
    <source>
        <dbReference type="EMBL" id="MCS5719474.1"/>
    </source>
</evidence>
<name>A0ABT2GTC9_9MICO</name>
<sequence>MVSALFGIQPTPPMHTATSTRADASDGSVQFESVGTDMGSVHPVAILAARVGDARSDVAPTPIPEG</sequence>
<evidence type="ECO:0000256" key="1">
    <source>
        <dbReference type="SAM" id="MobiDB-lite"/>
    </source>
</evidence>
<accession>A0ABT2GTC9</accession>
<gene>
    <name evidence="2" type="ORF">N1027_15155</name>
</gene>
<feature type="region of interest" description="Disordered" evidence="1">
    <location>
        <begin position="1"/>
        <end position="28"/>
    </location>
</feature>